<dbReference type="AlphaFoldDB" id="A0A2C6L7N1"/>
<feature type="transmembrane region" description="Helical" evidence="5">
    <location>
        <begin position="363"/>
        <end position="387"/>
    </location>
</feature>
<dbReference type="OrthoDB" id="434519at2759"/>
<evidence type="ECO:0000256" key="4">
    <source>
        <dbReference type="ARBA" id="ARBA00023136"/>
    </source>
</evidence>
<evidence type="ECO:0000256" key="3">
    <source>
        <dbReference type="ARBA" id="ARBA00022989"/>
    </source>
</evidence>
<dbReference type="GO" id="GO:0016567">
    <property type="term" value="P:protein ubiquitination"/>
    <property type="evidence" value="ECO:0007669"/>
    <property type="project" value="TreeGrafter"/>
</dbReference>
<comment type="caution">
    <text evidence="6">The sequence shown here is derived from an EMBL/GenBank/DDBJ whole genome shotgun (WGS) entry which is preliminary data.</text>
</comment>
<name>A0A2C6L7N1_9APIC</name>
<dbReference type="Proteomes" id="UP000221165">
    <property type="component" value="Unassembled WGS sequence"/>
</dbReference>
<dbReference type="RefSeq" id="XP_067926140.1">
    <property type="nucleotide sequence ID" value="XM_068061888.1"/>
</dbReference>
<feature type="transmembrane region" description="Helical" evidence="5">
    <location>
        <begin position="462"/>
        <end position="484"/>
    </location>
</feature>
<gene>
    <name evidence="6" type="ORF">CSUI_001683</name>
</gene>
<dbReference type="PANTHER" id="PTHR14255">
    <property type="entry name" value="CEREBLON"/>
    <property type="match status" value="1"/>
</dbReference>
<dbReference type="GO" id="GO:0031464">
    <property type="term" value="C:Cul4A-RING E3 ubiquitin ligase complex"/>
    <property type="evidence" value="ECO:0007669"/>
    <property type="project" value="TreeGrafter"/>
</dbReference>
<proteinExistence type="predicted"/>
<dbReference type="GeneID" id="94425099"/>
<keyword evidence="4 5" id="KW-0472">Membrane</keyword>
<dbReference type="EMBL" id="MIGC01000672">
    <property type="protein sequence ID" value="PHJ24467.1"/>
    <property type="molecule type" value="Genomic_DNA"/>
</dbReference>
<dbReference type="Pfam" id="PF01925">
    <property type="entry name" value="TauE"/>
    <property type="match status" value="2"/>
</dbReference>
<dbReference type="GO" id="GO:0016020">
    <property type="term" value="C:membrane"/>
    <property type="evidence" value="ECO:0007669"/>
    <property type="project" value="UniProtKB-SubCell"/>
</dbReference>
<evidence type="ECO:0000256" key="5">
    <source>
        <dbReference type="SAM" id="Phobius"/>
    </source>
</evidence>
<keyword evidence="2 5" id="KW-0812">Transmembrane</keyword>
<feature type="transmembrane region" description="Helical" evidence="5">
    <location>
        <begin position="433"/>
        <end position="450"/>
    </location>
</feature>
<evidence type="ECO:0000256" key="1">
    <source>
        <dbReference type="ARBA" id="ARBA00004141"/>
    </source>
</evidence>
<keyword evidence="3 5" id="KW-1133">Transmembrane helix</keyword>
<dbReference type="VEuPathDB" id="ToxoDB:CSUI_001683"/>
<dbReference type="PANTHER" id="PTHR14255:SF3">
    <property type="entry name" value="SULFITE EXPORTER TAUE_SAFE FAMILY PROTEIN 5-RELATED"/>
    <property type="match status" value="1"/>
</dbReference>
<evidence type="ECO:0000313" key="6">
    <source>
        <dbReference type="EMBL" id="PHJ24467.1"/>
    </source>
</evidence>
<feature type="transmembrane region" description="Helical" evidence="5">
    <location>
        <begin position="140"/>
        <end position="160"/>
    </location>
</feature>
<keyword evidence="7" id="KW-1185">Reference proteome</keyword>
<accession>A0A2C6L7N1</accession>
<evidence type="ECO:0000256" key="2">
    <source>
        <dbReference type="ARBA" id="ARBA00022692"/>
    </source>
</evidence>
<protein>
    <submittedName>
        <fullName evidence="6">Sulfite exporter protein</fullName>
    </submittedName>
</protein>
<feature type="transmembrane region" description="Helical" evidence="5">
    <location>
        <begin position="281"/>
        <end position="303"/>
    </location>
</feature>
<feature type="transmembrane region" description="Helical" evidence="5">
    <location>
        <begin position="42"/>
        <end position="64"/>
    </location>
</feature>
<sequence>MFSLLVVHVGGRQWVCFSYNTCFFFPLYLSSSSFSPLSIMEIWVRACLSVGIFVAAVLASAAGTGGGALYIPGYVVALKDVHKAVPLSKVTIFGACLVSVLFNLGRRQPAGELPLISYELAAILEPCTLLGGILGVLLNIVMTDVQIIVCLVLILSFTTYKTTRKGLAQYREENRIISERHIHTEALLPTASKSFVFGARKDGEEETAALLAEQPPARVHSVAEFIETPSVLLESSPPVQSAKLEADSKLLRGLSAVETAELIRERSEVLESRRHPSWPSLLYLVFAALVNIACLLAAGGPIAIACGEPWQQGCIYFLISFHVLATAMYGRWLLQTKRFREQIGIEVTPVEHGGLGWVSPRTVVFYPFLSLIAGIAAGSLGIGGGLIKGPLLLEIGLNSLSAVTTANFMIFFTSSANVLQYATLGRLNWADSLNFFLVAATAGAVGLICVTRALKRTRRQSYLTLLLSFITFVSMLCMLFSFVWSHFYNTSLQKPLTVEDACKERHRLLFVHSS</sequence>
<feature type="transmembrane region" description="Helical" evidence="5">
    <location>
        <begin position="315"/>
        <end position="334"/>
    </location>
</feature>
<comment type="subcellular location">
    <subcellularLocation>
        <location evidence="1">Membrane</location>
        <topology evidence="1">Multi-pass membrane protein</topology>
    </subcellularLocation>
</comment>
<reference evidence="6 7" key="1">
    <citation type="journal article" date="2017" name="Int. J. Parasitol.">
        <title>The genome of the protozoan parasite Cystoisospora suis and a reverse vaccinology approach to identify vaccine candidates.</title>
        <authorList>
            <person name="Palmieri N."/>
            <person name="Shrestha A."/>
            <person name="Ruttkowski B."/>
            <person name="Beck T."/>
            <person name="Vogl C."/>
            <person name="Tomley F."/>
            <person name="Blake D.P."/>
            <person name="Joachim A."/>
        </authorList>
    </citation>
    <scope>NUCLEOTIDE SEQUENCE [LARGE SCALE GENOMIC DNA]</scope>
    <source>
        <strain evidence="6 7">Wien I</strain>
    </source>
</reference>
<feature type="transmembrane region" description="Helical" evidence="5">
    <location>
        <begin position="12"/>
        <end position="30"/>
    </location>
</feature>
<evidence type="ECO:0000313" key="7">
    <source>
        <dbReference type="Proteomes" id="UP000221165"/>
    </source>
</evidence>
<dbReference type="InterPro" id="IPR002781">
    <property type="entry name" value="TM_pro_TauE-like"/>
</dbReference>
<organism evidence="6 7">
    <name type="scientific">Cystoisospora suis</name>
    <dbReference type="NCBI Taxonomy" id="483139"/>
    <lineage>
        <taxon>Eukaryota</taxon>
        <taxon>Sar</taxon>
        <taxon>Alveolata</taxon>
        <taxon>Apicomplexa</taxon>
        <taxon>Conoidasida</taxon>
        <taxon>Coccidia</taxon>
        <taxon>Eucoccidiorida</taxon>
        <taxon>Eimeriorina</taxon>
        <taxon>Sarcocystidae</taxon>
        <taxon>Cystoisospora</taxon>
    </lineage>
</organism>